<evidence type="ECO:0000256" key="8">
    <source>
        <dbReference type="HAMAP-Rule" id="MF_00376"/>
    </source>
</evidence>
<dbReference type="PANTHER" id="PTHR10695:SF46">
    <property type="entry name" value="BIFUNCTIONAL COENZYME A SYNTHASE-RELATED"/>
    <property type="match status" value="1"/>
</dbReference>
<dbReference type="InterPro" id="IPR027417">
    <property type="entry name" value="P-loop_NTPase"/>
</dbReference>
<dbReference type="Gene3D" id="3.40.50.300">
    <property type="entry name" value="P-loop containing nucleotide triphosphate hydrolases"/>
    <property type="match status" value="1"/>
</dbReference>
<evidence type="ECO:0000313" key="11">
    <source>
        <dbReference type="Proteomes" id="UP000763505"/>
    </source>
</evidence>
<dbReference type="Proteomes" id="UP000763505">
    <property type="component" value="Unassembled WGS sequence"/>
</dbReference>
<dbReference type="Pfam" id="PF01121">
    <property type="entry name" value="CoaE"/>
    <property type="match status" value="1"/>
</dbReference>
<evidence type="ECO:0000313" key="10">
    <source>
        <dbReference type="EMBL" id="HJE19925.1"/>
    </source>
</evidence>
<evidence type="ECO:0000256" key="1">
    <source>
        <dbReference type="ARBA" id="ARBA00009018"/>
    </source>
</evidence>
<evidence type="ECO:0000256" key="2">
    <source>
        <dbReference type="ARBA" id="ARBA00022490"/>
    </source>
</evidence>
<reference evidence="10" key="1">
    <citation type="journal article" date="2021" name="PeerJ">
        <title>Extensive microbial diversity within the chicken gut microbiome revealed by metagenomics and culture.</title>
        <authorList>
            <person name="Gilroy R."/>
            <person name="Ravi A."/>
            <person name="Getino M."/>
            <person name="Pursley I."/>
            <person name="Horton D.L."/>
            <person name="Alikhan N.F."/>
            <person name="Baker D."/>
            <person name="Gharbi K."/>
            <person name="Hall N."/>
            <person name="Watson M."/>
            <person name="Adriaenssens E.M."/>
            <person name="Foster-Nyarko E."/>
            <person name="Jarju S."/>
            <person name="Secka A."/>
            <person name="Antonio M."/>
            <person name="Oren A."/>
            <person name="Chaudhuri R.R."/>
            <person name="La Ragione R."/>
            <person name="Hildebrand F."/>
            <person name="Pallen M.J."/>
        </authorList>
    </citation>
    <scope>NUCLEOTIDE SEQUENCE</scope>
    <source>
        <strain evidence="10">6019</strain>
    </source>
</reference>
<gene>
    <name evidence="8 10" type="primary">coaE</name>
    <name evidence="10" type="ORF">K8V35_06200</name>
</gene>
<dbReference type="FunFam" id="3.40.50.300:FF:000991">
    <property type="entry name" value="Dephospho-CoA kinase"/>
    <property type="match status" value="1"/>
</dbReference>
<comment type="subcellular location">
    <subcellularLocation>
        <location evidence="8">Cytoplasm</location>
    </subcellularLocation>
</comment>
<dbReference type="GO" id="GO:0005524">
    <property type="term" value="F:ATP binding"/>
    <property type="evidence" value="ECO:0007669"/>
    <property type="project" value="UniProtKB-UniRule"/>
</dbReference>
<proteinExistence type="inferred from homology"/>
<dbReference type="InterPro" id="IPR001977">
    <property type="entry name" value="Depp_CoAkinase"/>
</dbReference>
<accession>A0A921DXB0</accession>
<dbReference type="SUPFAM" id="SSF52540">
    <property type="entry name" value="P-loop containing nucleoside triphosphate hydrolases"/>
    <property type="match status" value="1"/>
</dbReference>
<name>A0A921DXB0_9STAP</name>
<keyword evidence="2 8" id="KW-0963">Cytoplasm</keyword>
<keyword evidence="6 8" id="KW-0067">ATP-binding</keyword>
<dbReference type="PROSITE" id="PS51219">
    <property type="entry name" value="DPCK"/>
    <property type="match status" value="1"/>
</dbReference>
<evidence type="ECO:0000256" key="6">
    <source>
        <dbReference type="ARBA" id="ARBA00022840"/>
    </source>
</evidence>
<organism evidence="10 11">
    <name type="scientific">Aliicoccus persicus</name>
    <dbReference type="NCBI Taxonomy" id="930138"/>
    <lineage>
        <taxon>Bacteria</taxon>
        <taxon>Bacillati</taxon>
        <taxon>Bacillota</taxon>
        <taxon>Bacilli</taxon>
        <taxon>Bacillales</taxon>
        <taxon>Staphylococcaceae</taxon>
        <taxon>Aliicoccus</taxon>
    </lineage>
</organism>
<protein>
    <recommendedName>
        <fullName evidence="8 9">Dephospho-CoA kinase</fullName>
        <ecNumber evidence="8 9">2.7.1.24</ecNumber>
    </recommendedName>
    <alternativeName>
        <fullName evidence="8">Dephosphocoenzyme A kinase</fullName>
    </alternativeName>
</protein>
<dbReference type="GO" id="GO:0005737">
    <property type="term" value="C:cytoplasm"/>
    <property type="evidence" value="ECO:0007669"/>
    <property type="project" value="UniProtKB-SubCell"/>
</dbReference>
<feature type="binding site" evidence="8">
    <location>
        <begin position="12"/>
        <end position="17"/>
    </location>
    <ligand>
        <name>ATP</name>
        <dbReference type="ChEBI" id="CHEBI:30616"/>
    </ligand>
</feature>
<dbReference type="AlphaFoldDB" id="A0A921DXB0"/>
<comment type="function">
    <text evidence="8">Catalyzes the phosphorylation of the 3'-hydroxyl group of dephosphocoenzyme A to form coenzyme A.</text>
</comment>
<dbReference type="EMBL" id="DYYI01000071">
    <property type="protein sequence ID" value="HJE19925.1"/>
    <property type="molecule type" value="Genomic_DNA"/>
</dbReference>
<dbReference type="GO" id="GO:0004140">
    <property type="term" value="F:dephospho-CoA kinase activity"/>
    <property type="evidence" value="ECO:0007669"/>
    <property type="project" value="UniProtKB-UniRule"/>
</dbReference>
<evidence type="ECO:0000256" key="5">
    <source>
        <dbReference type="ARBA" id="ARBA00022777"/>
    </source>
</evidence>
<comment type="caution">
    <text evidence="10">The sequence shown here is derived from an EMBL/GenBank/DDBJ whole genome shotgun (WGS) entry which is preliminary data.</text>
</comment>
<dbReference type="GO" id="GO:0015937">
    <property type="term" value="P:coenzyme A biosynthetic process"/>
    <property type="evidence" value="ECO:0007669"/>
    <property type="project" value="UniProtKB-UniRule"/>
</dbReference>
<evidence type="ECO:0000256" key="9">
    <source>
        <dbReference type="NCBIfam" id="TIGR00152"/>
    </source>
</evidence>
<keyword evidence="7 8" id="KW-0173">Coenzyme A biosynthesis</keyword>
<sequence length="199" mass="23053">MGKLIGLTGGIASGKSTTSNYLKDKGYIVLDADVYAKKIMEPGQVAYENIVNYFGPEIVNEDRTINRKALGNLVFNNKDKLKQLNQFTHPEVKRLMREDQEKYLPENHVFLDIPLLFENNRHEMCDFVITVYVTYDNQLERLMTRNGFSEEEAKSRIASQMNLDEKKRRSDVVFDNNTTKEALYQQIDGFLSKLNNEEI</sequence>
<dbReference type="EC" id="2.7.1.24" evidence="8 9"/>
<keyword evidence="5 8" id="KW-0418">Kinase</keyword>
<dbReference type="PANTHER" id="PTHR10695">
    <property type="entry name" value="DEPHOSPHO-COA KINASE-RELATED"/>
    <property type="match status" value="1"/>
</dbReference>
<dbReference type="CDD" id="cd02022">
    <property type="entry name" value="DPCK"/>
    <property type="match status" value="1"/>
</dbReference>
<keyword evidence="4 8" id="KW-0547">Nucleotide-binding</keyword>
<keyword evidence="3 8" id="KW-0808">Transferase</keyword>
<dbReference type="HAMAP" id="MF_00376">
    <property type="entry name" value="Dephospho_CoA_kinase"/>
    <property type="match status" value="1"/>
</dbReference>
<evidence type="ECO:0000256" key="7">
    <source>
        <dbReference type="ARBA" id="ARBA00022993"/>
    </source>
</evidence>
<comment type="similarity">
    <text evidence="1 8">Belongs to the CoaE family.</text>
</comment>
<comment type="catalytic activity">
    <reaction evidence="8">
        <text>3'-dephospho-CoA + ATP = ADP + CoA + H(+)</text>
        <dbReference type="Rhea" id="RHEA:18245"/>
        <dbReference type="ChEBI" id="CHEBI:15378"/>
        <dbReference type="ChEBI" id="CHEBI:30616"/>
        <dbReference type="ChEBI" id="CHEBI:57287"/>
        <dbReference type="ChEBI" id="CHEBI:57328"/>
        <dbReference type="ChEBI" id="CHEBI:456216"/>
        <dbReference type="EC" id="2.7.1.24"/>
    </reaction>
</comment>
<reference evidence="10" key="2">
    <citation type="submission" date="2021-09" db="EMBL/GenBank/DDBJ databases">
        <authorList>
            <person name="Gilroy R."/>
        </authorList>
    </citation>
    <scope>NUCLEOTIDE SEQUENCE</scope>
    <source>
        <strain evidence="10">6019</strain>
    </source>
</reference>
<evidence type="ECO:0000256" key="3">
    <source>
        <dbReference type="ARBA" id="ARBA00022679"/>
    </source>
</evidence>
<dbReference type="NCBIfam" id="TIGR00152">
    <property type="entry name" value="dephospho-CoA kinase"/>
    <property type="match status" value="1"/>
</dbReference>
<comment type="pathway">
    <text evidence="8">Cofactor biosynthesis; coenzyme A biosynthesis; CoA from (R)-pantothenate: step 5/5.</text>
</comment>
<evidence type="ECO:0000256" key="4">
    <source>
        <dbReference type="ARBA" id="ARBA00022741"/>
    </source>
</evidence>